<sequence>MLGMVEAGLGIAAVPAMALPAGHHPVLTSVPLIDPVVERHVGIIKRRGRALSPAAAALEKLLIDMKAQPSNRPA</sequence>
<accession>A0A9X8MDA9</accession>
<dbReference type="EMBL" id="FOEV01000007">
    <property type="protein sequence ID" value="SEQ64725.1"/>
    <property type="molecule type" value="Genomic_DNA"/>
</dbReference>
<proteinExistence type="predicted"/>
<dbReference type="InterPro" id="IPR005119">
    <property type="entry name" value="LysR_subst-bd"/>
</dbReference>
<dbReference type="Gene3D" id="3.40.190.10">
    <property type="entry name" value="Periplasmic binding protein-like II"/>
    <property type="match status" value="2"/>
</dbReference>
<dbReference type="PANTHER" id="PTHR30419:SF8">
    <property type="entry name" value="NITROGEN ASSIMILATION TRANSCRIPTIONAL ACTIVATOR-RELATED"/>
    <property type="match status" value="1"/>
</dbReference>
<dbReference type="InterPro" id="IPR050950">
    <property type="entry name" value="HTH-type_LysR_regulators"/>
</dbReference>
<organism evidence="2 3">
    <name type="scientific">Pseudomonas lutea</name>
    <dbReference type="NCBI Taxonomy" id="243924"/>
    <lineage>
        <taxon>Bacteria</taxon>
        <taxon>Pseudomonadati</taxon>
        <taxon>Pseudomonadota</taxon>
        <taxon>Gammaproteobacteria</taxon>
        <taxon>Pseudomonadales</taxon>
        <taxon>Pseudomonadaceae</taxon>
        <taxon>Pseudomonas</taxon>
    </lineage>
</organism>
<gene>
    <name evidence="2" type="ORF">SAMN05216409_107157</name>
</gene>
<protein>
    <submittedName>
        <fullName evidence="2">LysR substrate binding domain-containing protein</fullName>
    </submittedName>
</protein>
<evidence type="ECO:0000259" key="1">
    <source>
        <dbReference type="Pfam" id="PF03466"/>
    </source>
</evidence>
<feature type="domain" description="LysR substrate-binding" evidence="1">
    <location>
        <begin position="1"/>
        <end position="63"/>
    </location>
</feature>
<dbReference type="GO" id="GO:0006355">
    <property type="term" value="P:regulation of DNA-templated transcription"/>
    <property type="evidence" value="ECO:0007669"/>
    <property type="project" value="TreeGrafter"/>
</dbReference>
<dbReference type="Pfam" id="PF03466">
    <property type="entry name" value="LysR_substrate"/>
    <property type="match status" value="1"/>
</dbReference>
<comment type="caution">
    <text evidence="2">The sequence shown here is derived from an EMBL/GenBank/DDBJ whole genome shotgun (WGS) entry which is preliminary data.</text>
</comment>
<dbReference type="GO" id="GO:0005829">
    <property type="term" value="C:cytosol"/>
    <property type="evidence" value="ECO:0007669"/>
    <property type="project" value="TreeGrafter"/>
</dbReference>
<dbReference type="Proteomes" id="UP000183210">
    <property type="component" value="Unassembled WGS sequence"/>
</dbReference>
<evidence type="ECO:0000313" key="3">
    <source>
        <dbReference type="Proteomes" id="UP000183210"/>
    </source>
</evidence>
<dbReference type="AlphaFoldDB" id="A0A9X8MDA9"/>
<evidence type="ECO:0000313" key="2">
    <source>
        <dbReference type="EMBL" id="SEQ64725.1"/>
    </source>
</evidence>
<name>A0A9X8MDA9_9PSED</name>
<reference evidence="2 3" key="1">
    <citation type="submission" date="2016-10" db="EMBL/GenBank/DDBJ databases">
        <authorList>
            <person name="Varghese N."/>
            <person name="Submissions S."/>
        </authorList>
    </citation>
    <scope>NUCLEOTIDE SEQUENCE [LARGE SCALE GENOMIC DNA]</scope>
    <source>
        <strain evidence="2 3">LMG 21974</strain>
    </source>
</reference>
<dbReference type="SUPFAM" id="SSF53850">
    <property type="entry name" value="Periplasmic binding protein-like II"/>
    <property type="match status" value="1"/>
</dbReference>
<dbReference type="PANTHER" id="PTHR30419">
    <property type="entry name" value="HTH-TYPE TRANSCRIPTIONAL REGULATOR YBHD"/>
    <property type="match status" value="1"/>
</dbReference>